<evidence type="ECO:0000313" key="2">
    <source>
        <dbReference type="EMBL" id="KAJ0961678.1"/>
    </source>
</evidence>
<accession>A0A9D5BVV9</accession>
<dbReference type="PANTHER" id="PTHR10887">
    <property type="entry name" value="DNA2/NAM7 HELICASE FAMILY"/>
    <property type="match status" value="1"/>
</dbReference>
<dbReference type="OrthoDB" id="3156807at2759"/>
<dbReference type="Proteomes" id="UP001085076">
    <property type="component" value="Unassembled WGS sequence"/>
</dbReference>
<dbReference type="Pfam" id="PF20073">
    <property type="entry name" value="DUF6469"/>
    <property type="match status" value="1"/>
</dbReference>
<protein>
    <recommendedName>
        <fullName evidence="1">DUF6469 domain-containing protein</fullName>
    </recommendedName>
</protein>
<dbReference type="EMBL" id="JAGGNH010000012">
    <property type="protein sequence ID" value="KAJ0961678.1"/>
    <property type="molecule type" value="Genomic_DNA"/>
</dbReference>
<gene>
    <name evidence="2" type="ORF">J5N97_000696</name>
</gene>
<comment type="caution">
    <text evidence="2">The sequence shown here is derived from an EMBL/GenBank/DDBJ whole genome shotgun (WGS) entry which is preliminary data.</text>
</comment>
<proteinExistence type="predicted"/>
<keyword evidence="3" id="KW-1185">Reference proteome</keyword>
<dbReference type="InterPro" id="IPR045529">
    <property type="entry name" value="DUF6469"/>
</dbReference>
<sequence length="314" mass="35199">MYEPQVGDIIALTNVRPNCIDDLNRPPRFYLIAYVHKANDIDEFPDDLQFKILSSKPINYGEPDMHKSNRETLFAVYLMNLITNLRVWTALNSEGNTNIINKVLQPKSDDGDSCSVCLPREKCYTGISAIWPTICSQNLNESQEAAVLNCISLAQCHHQNSVKLIWGPPEFIGTKEEKLALGSYHHTKAQVLCNSRDTQKNILKLLILDSPSVSRSVDGFQGGEEDVIINISTVRCNGNGYCLWILGESSTLIASDSVWKKLVLDAKKRNCFYNADEDSNLAQAITAALLELDQLHSLLNVDSLLFKNAMWKVH</sequence>
<dbReference type="InterPro" id="IPR045055">
    <property type="entry name" value="DNA2/NAM7-like"/>
</dbReference>
<evidence type="ECO:0000259" key="1">
    <source>
        <dbReference type="Pfam" id="PF20073"/>
    </source>
</evidence>
<dbReference type="Gene3D" id="3.40.50.300">
    <property type="entry name" value="P-loop containing nucleotide triphosphate hydrolases"/>
    <property type="match status" value="1"/>
</dbReference>
<organism evidence="2 3">
    <name type="scientific">Dioscorea zingiberensis</name>
    <dbReference type="NCBI Taxonomy" id="325984"/>
    <lineage>
        <taxon>Eukaryota</taxon>
        <taxon>Viridiplantae</taxon>
        <taxon>Streptophyta</taxon>
        <taxon>Embryophyta</taxon>
        <taxon>Tracheophyta</taxon>
        <taxon>Spermatophyta</taxon>
        <taxon>Magnoliopsida</taxon>
        <taxon>Liliopsida</taxon>
        <taxon>Dioscoreales</taxon>
        <taxon>Dioscoreaceae</taxon>
        <taxon>Dioscorea</taxon>
    </lineage>
</organism>
<dbReference type="InterPro" id="IPR027417">
    <property type="entry name" value="P-loop_NTPase"/>
</dbReference>
<feature type="domain" description="DUF6469" evidence="1">
    <location>
        <begin position="2"/>
        <end position="96"/>
    </location>
</feature>
<evidence type="ECO:0000313" key="3">
    <source>
        <dbReference type="Proteomes" id="UP001085076"/>
    </source>
</evidence>
<reference evidence="2 3" key="1">
    <citation type="journal article" date="2022" name="Hortic Res">
        <title>The genome of Dioscorea zingiberensis sheds light on the biosynthesis, origin and evolution of the medicinally important diosgenin saponins.</title>
        <authorList>
            <person name="Li Y."/>
            <person name="Tan C."/>
            <person name="Li Z."/>
            <person name="Guo J."/>
            <person name="Li S."/>
            <person name="Chen X."/>
            <person name="Wang C."/>
            <person name="Dai X."/>
            <person name="Yang H."/>
            <person name="Song W."/>
            <person name="Hou L."/>
            <person name="Xu J."/>
            <person name="Tong Z."/>
            <person name="Xu A."/>
            <person name="Yuan X."/>
            <person name="Wang W."/>
            <person name="Yang Q."/>
            <person name="Chen L."/>
            <person name="Sun Z."/>
            <person name="Wang K."/>
            <person name="Pan B."/>
            <person name="Chen J."/>
            <person name="Bao Y."/>
            <person name="Liu F."/>
            <person name="Qi X."/>
            <person name="Gang D.R."/>
            <person name="Wen J."/>
            <person name="Li J."/>
        </authorList>
    </citation>
    <scope>NUCLEOTIDE SEQUENCE [LARGE SCALE GENOMIC DNA]</scope>
    <source>
        <strain evidence="2">Dzin_1.0</strain>
    </source>
</reference>
<dbReference type="AlphaFoldDB" id="A0A9D5BVV9"/>
<dbReference type="PANTHER" id="PTHR10887:SF522">
    <property type="entry name" value="P-LOOP CONTAINING NUCLEOSIDE TRIPHOSPHATE HYDROLASES SUPERFAMILY PROTEIN"/>
    <property type="match status" value="1"/>
</dbReference>
<name>A0A9D5BVV9_9LILI</name>